<dbReference type="Pfam" id="PF17891">
    <property type="entry name" value="FluMu_N"/>
    <property type="match status" value="1"/>
</dbReference>
<organism evidence="3 4">
    <name type="scientific">Xenorhabdus cabanillasii JM26</name>
    <dbReference type="NCBI Taxonomy" id="1427517"/>
    <lineage>
        <taxon>Bacteria</taxon>
        <taxon>Pseudomonadati</taxon>
        <taxon>Pseudomonadota</taxon>
        <taxon>Gammaproteobacteria</taxon>
        <taxon>Enterobacterales</taxon>
        <taxon>Morganellaceae</taxon>
        <taxon>Xenorhabdus</taxon>
    </lineage>
</organism>
<feature type="compositionally biased region" description="Acidic residues" evidence="1">
    <location>
        <begin position="70"/>
        <end position="88"/>
    </location>
</feature>
<dbReference type="Proteomes" id="UP000019197">
    <property type="component" value="Unassembled WGS sequence"/>
</dbReference>
<feature type="domain" description="Mu-like prophage FluMu N-terminal" evidence="2">
    <location>
        <begin position="21"/>
        <end position="69"/>
    </location>
</feature>
<name>W1IR71_9GAMM</name>
<gene>
    <name evidence="3" type="ORF">XCR1_1220015</name>
</gene>
<evidence type="ECO:0000313" key="4">
    <source>
        <dbReference type="Proteomes" id="UP000019197"/>
    </source>
</evidence>
<dbReference type="RefSeq" id="WP_051502237.1">
    <property type="nucleotide sequence ID" value="NZ_CAWLVK010000027.1"/>
</dbReference>
<protein>
    <recommendedName>
        <fullName evidence="2">Mu-like prophage FluMu N-terminal domain-containing protein</fullName>
    </recommendedName>
</protein>
<comment type="caution">
    <text evidence="3">The sequence shown here is derived from an EMBL/GenBank/DDBJ whole genome shotgun (WGS) entry which is preliminary data.</text>
</comment>
<reference evidence="3 4" key="1">
    <citation type="submission" date="2013-11" db="EMBL/GenBank/DDBJ databases">
        <title>Draft genome sequence and annotation of the entomopathogenic bacterium, Xenorhabdus cabanillasi strain JM26.</title>
        <authorList>
            <person name="Gualtieri M."/>
            <person name="Ogier J.C."/>
            <person name="Pages S."/>
            <person name="Givaudan A."/>
            <person name="Gaudriault S."/>
        </authorList>
    </citation>
    <scope>NUCLEOTIDE SEQUENCE [LARGE SCALE GENOMIC DNA]</scope>
    <source>
        <strain evidence="3 4">JM26</strain>
    </source>
</reference>
<accession>W1IR71</accession>
<dbReference type="EMBL" id="CBXE010000027">
    <property type="protein sequence ID" value="CDL79730.1"/>
    <property type="molecule type" value="Genomic_DNA"/>
</dbReference>
<proteinExistence type="predicted"/>
<evidence type="ECO:0000313" key="3">
    <source>
        <dbReference type="EMBL" id="CDL79730.1"/>
    </source>
</evidence>
<dbReference type="SUPFAM" id="SSF160059">
    <property type="entry name" value="PriA/YqbF domain"/>
    <property type="match status" value="1"/>
</dbReference>
<evidence type="ECO:0000259" key="2">
    <source>
        <dbReference type="Pfam" id="PF17891"/>
    </source>
</evidence>
<dbReference type="OrthoDB" id="5690920at2"/>
<dbReference type="InterPro" id="IPR041227">
    <property type="entry name" value="FluMu_N"/>
</dbReference>
<sequence>MSDETNTALLDSAHVVDMVGVSVVNTAHTGYRRAGFVLQQGENTLPPVTSAELQALEADPRLSVTVIAADPDDDPEGGLDNQDTEDAVNDGSPPNQAKRGNK</sequence>
<dbReference type="Gene3D" id="3.40.5.80">
    <property type="match status" value="1"/>
</dbReference>
<evidence type="ECO:0000256" key="1">
    <source>
        <dbReference type="SAM" id="MobiDB-lite"/>
    </source>
</evidence>
<feature type="region of interest" description="Disordered" evidence="1">
    <location>
        <begin position="67"/>
        <end position="102"/>
    </location>
</feature>
<dbReference type="AlphaFoldDB" id="W1IR71"/>